<dbReference type="GO" id="GO:0005680">
    <property type="term" value="C:anaphase-promoting complex"/>
    <property type="evidence" value="ECO:0007669"/>
    <property type="project" value="TreeGrafter"/>
</dbReference>
<feature type="repeat" description="TPR" evidence="3">
    <location>
        <begin position="497"/>
        <end position="530"/>
    </location>
</feature>
<evidence type="ECO:0000313" key="5">
    <source>
        <dbReference type="EMBL" id="KAJ3492096.1"/>
    </source>
</evidence>
<feature type="repeat" description="TPR" evidence="3">
    <location>
        <begin position="666"/>
        <end position="699"/>
    </location>
</feature>
<dbReference type="SUPFAM" id="SSF81901">
    <property type="entry name" value="HCP-like"/>
    <property type="match status" value="1"/>
</dbReference>
<evidence type="ECO:0008006" key="7">
    <source>
        <dbReference type="Google" id="ProtNLM"/>
    </source>
</evidence>
<protein>
    <recommendedName>
        <fullName evidence="7">TPR-like protein</fullName>
    </recommendedName>
</protein>
<evidence type="ECO:0000256" key="1">
    <source>
        <dbReference type="ARBA" id="ARBA00022803"/>
    </source>
</evidence>
<dbReference type="GO" id="GO:0031145">
    <property type="term" value="P:anaphase-promoting complex-dependent catabolic process"/>
    <property type="evidence" value="ECO:0007669"/>
    <property type="project" value="TreeGrafter"/>
</dbReference>
<dbReference type="GO" id="GO:0005737">
    <property type="term" value="C:cytoplasm"/>
    <property type="evidence" value="ECO:0007669"/>
    <property type="project" value="TreeGrafter"/>
</dbReference>
<feature type="compositionally biased region" description="Polar residues" evidence="4">
    <location>
        <begin position="266"/>
        <end position="277"/>
    </location>
</feature>
<organism evidence="5 6">
    <name type="scientific">Meripilus lineatus</name>
    <dbReference type="NCBI Taxonomy" id="2056292"/>
    <lineage>
        <taxon>Eukaryota</taxon>
        <taxon>Fungi</taxon>
        <taxon>Dikarya</taxon>
        <taxon>Basidiomycota</taxon>
        <taxon>Agaricomycotina</taxon>
        <taxon>Agaricomycetes</taxon>
        <taxon>Polyporales</taxon>
        <taxon>Meripilaceae</taxon>
        <taxon>Meripilus</taxon>
    </lineage>
</organism>
<dbReference type="InterPro" id="IPR019734">
    <property type="entry name" value="TPR_rpt"/>
</dbReference>
<evidence type="ECO:0000256" key="3">
    <source>
        <dbReference type="PROSITE-ProRule" id="PRU00339"/>
    </source>
</evidence>
<feature type="region of interest" description="Disordered" evidence="4">
    <location>
        <begin position="182"/>
        <end position="388"/>
    </location>
</feature>
<dbReference type="Proteomes" id="UP001212997">
    <property type="component" value="Unassembled WGS sequence"/>
</dbReference>
<feature type="region of interest" description="Disordered" evidence="4">
    <location>
        <begin position="414"/>
        <end position="434"/>
    </location>
</feature>
<dbReference type="SUPFAM" id="SSF48452">
    <property type="entry name" value="TPR-like"/>
    <property type="match status" value="1"/>
</dbReference>
<comment type="similarity">
    <text evidence="2">Belongs to the APC3/CDC27 family.</text>
</comment>
<evidence type="ECO:0000313" key="6">
    <source>
        <dbReference type="Proteomes" id="UP001212997"/>
    </source>
</evidence>
<dbReference type="SMART" id="SM00028">
    <property type="entry name" value="TPR"/>
    <property type="match status" value="8"/>
</dbReference>
<dbReference type="PROSITE" id="PS50005">
    <property type="entry name" value="TPR"/>
    <property type="match status" value="4"/>
</dbReference>
<dbReference type="Pfam" id="PF13432">
    <property type="entry name" value="TPR_16"/>
    <property type="match status" value="2"/>
</dbReference>
<proteinExistence type="inferred from homology"/>
<name>A0AAD5YIN4_9APHY</name>
<dbReference type="InterPro" id="IPR011990">
    <property type="entry name" value="TPR-like_helical_dom_sf"/>
</dbReference>
<feature type="repeat" description="TPR" evidence="3">
    <location>
        <begin position="632"/>
        <end position="665"/>
    </location>
</feature>
<feature type="compositionally biased region" description="Pro residues" evidence="4">
    <location>
        <begin position="230"/>
        <end position="242"/>
    </location>
</feature>
<accession>A0AAD5YIN4</accession>
<feature type="repeat" description="TPR" evidence="3">
    <location>
        <begin position="565"/>
        <end position="598"/>
    </location>
</feature>
<dbReference type="AlphaFoldDB" id="A0AAD5YIN4"/>
<dbReference type="GO" id="GO:0007091">
    <property type="term" value="P:metaphase/anaphase transition of mitotic cell cycle"/>
    <property type="evidence" value="ECO:0007669"/>
    <property type="project" value="TreeGrafter"/>
</dbReference>
<dbReference type="GO" id="GO:0051301">
    <property type="term" value="P:cell division"/>
    <property type="evidence" value="ECO:0007669"/>
    <property type="project" value="TreeGrafter"/>
</dbReference>
<dbReference type="PANTHER" id="PTHR12558:SF13">
    <property type="entry name" value="CELL DIVISION CYCLE PROTEIN 27 HOMOLOG"/>
    <property type="match status" value="1"/>
</dbReference>
<dbReference type="Gene3D" id="1.25.40.10">
    <property type="entry name" value="Tetratricopeptide repeat domain"/>
    <property type="match status" value="4"/>
</dbReference>
<feature type="compositionally biased region" description="Polar residues" evidence="4">
    <location>
        <begin position="362"/>
        <end position="374"/>
    </location>
</feature>
<feature type="compositionally biased region" description="Basic residues" evidence="4">
    <location>
        <begin position="415"/>
        <end position="424"/>
    </location>
</feature>
<sequence>MQAEASPSASAHLNQRYRSLIWSCLDADLIRSAVFYAERYYAHDNANHDAQHLYATALLRSGQPHSAHHLVHRASESRCSGCLELKAKCCSALGRHRQARDALEQCARDSTYTPTPSMGVRQSREFPELASLYCRSGLAALKGNLAENATRSFRSALKTNPMLWEAFEGLCSLGNAPIIDEIFPPRPAPTKPSSDDTSTRPIPVATGSGFFTPDPGSSGDVFRQWRADRPPPPLFRMDPPGPRDSIATTDSSFYPEDSFQHGQLRPSRSQPATSLTVQPPAVRPLSSADETGPAAKKPRSGTHQRTAPPSSTAAESNIRPSKSAGALLQGADDRSKSSKARARPALTIANIFSSPGRRAQHAATSSRSNLTGATKATREQQPPLALTRRSTRLLSGPGSKTTLVPKASKPIITRERRRPATRTRLHSDSEMDEDLIMGESVAAPNSPLPKSLSELSLSASSEQAAQEAYDIAMADYTIYNLIRIFATATRALAMYDSWVMAMVGKAHYELGEYSAAQRAFEAVRNLEPYRLWDMEVFSTLLWHLQRNVQLSFLAQELLSIDPRSSQAWIAVGNCFSVQKERAQALTCFRRAAQLDPKCAYAYTLSGHESIDEDLDKAISFFQSALRADPRHYNAWYGLGTCYMRMSRLRLAEYHYRKAADIHPRNAVLLGCVGMVHERSGNLSTALALFSEAVRISPENALVRYHRAKIHIAMKRYALAVEDLESLRDTSSDESNVIFQLAKVYRLMGDKVKAAQLLAVARDVSPKSLNKIRKLLETVKDESAGDDVMDEG</sequence>
<dbReference type="PANTHER" id="PTHR12558">
    <property type="entry name" value="CELL DIVISION CYCLE 16,23,27"/>
    <property type="match status" value="1"/>
</dbReference>
<comment type="caution">
    <text evidence="5">The sequence shown here is derived from an EMBL/GenBank/DDBJ whole genome shotgun (WGS) entry which is preliminary data.</text>
</comment>
<dbReference type="GO" id="GO:0016567">
    <property type="term" value="P:protein ubiquitination"/>
    <property type="evidence" value="ECO:0007669"/>
    <property type="project" value="TreeGrafter"/>
</dbReference>
<evidence type="ECO:0000256" key="2">
    <source>
        <dbReference type="ARBA" id="ARBA00038210"/>
    </source>
</evidence>
<keyword evidence="1 3" id="KW-0802">TPR repeat</keyword>
<dbReference type="Pfam" id="PF12895">
    <property type="entry name" value="ANAPC3"/>
    <property type="match status" value="1"/>
</dbReference>
<reference evidence="5" key="1">
    <citation type="submission" date="2022-07" db="EMBL/GenBank/DDBJ databases">
        <title>Genome Sequence of Physisporinus lineatus.</title>
        <authorList>
            <person name="Buettner E."/>
        </authorList>
    </citation>
    <scope>NUCLEOTIDE SEQUENCE</scope>
    <source>
        <strain evidence="5">VT162</strain>
    </source>
</reference>
<gene>
    <name evidence="5" type="ORF">NLI96_g239</name>
</gene>
<keyword evidence="6" id="KW-1185">Reference proteome</keyword>
<evidence type="ECO:0000256" key="4">
    <source>
        <dbReference type="SAM" id="MobiDB-lite"/>
    </source>
</evidence>
<feature type="compositionally biased region" description="Polar residues" evidence="4">
    <location>
        <begin position="303"/>
        <end position="320"/>
    </location>
</feature>
<dbReference type="EMBL" id="JANAWD010000003">
    <property type="protein sequence ID" value="KAJ3492096.1"/>
    <property type="molecule type" value="Genomic_DNA"/>
</dbReference>